<evidence type="ECO:0000313" key="2">
    <source>
        <dbReference type="Proteomes" id="UP000257240"/>
    </source>
</evidence>
<comment type="caution">
    <text evidence="1">The sequence shown here is derived from an EMBL/GenBank/DDBJ whole genome shotgun (WGS) entry which is preliminary data.</text>
</comment>
<keyword evidence="1" id="KW-0808">Transferase</keyword>
<proteinExistence type="predicted"/>
<gene>
    <name evidence="1" type="ORF">DCE01_04980</name>
</gene>
<keyword evidence="1" id="KW-0418">Kinase</keyword>
<dbReference type="Gene3D" id="3.40.1160.10">
    <property type="entry name" value="Acetylglutamate kinase-like"/>
    <property type="match status" value="1"/>
</dbReference>
<accession>A0A3B8N789</accession>
<dbReference type="Proteomes" id="UP000257240">
    <property type="component" value="Unassembled WGS sequence"/>
</dbReference>
<organism evidence="1 2">
    <name type="scientific">Thermodesulfobacterium commune</name>
    <dbReference type="NCBI Taxonomy" id="1741"/>
    <lineage>
        <taxon>Bacteria</taxon>
        <taxon>Pseudomonadati</taxon>
        <taxon>Thermodesulfobacteriota</taxon>
        <taxon>Thermodesulfobacteria</taxon>
        <taxon>Thermodesulfobacteriales</taxon>
        <taxon>Thermodesulfobacteriaceae</taxon>
        <taxon>Thermodesulfobacterium</taxon>
    </lineage>
</organism>
<dbReference type="EMBL" id="DLVE01000064">
    <property type="protein sequence ID" value="HAA84118.1"/>
    <property type="molecule type" value="Genomic_DNA"/>
</dbReference>
<protein>
    <submittedName>
        <fullName evidence="1">UMP kinase</fullName>
    </submittedName>
</protein>
<reference evidence="1 2" key="1">
    <citation type="journal article" date="2018" name="Nat. Biotechnol.">
        <title>A standardized bacterial taxonomy based on genome phylogeny substantially revises the tree of life.</title>
        <authorList>
            <person name="Parks D.H."/>
            <person name="Chuvochina M."/>
            <person name="Waite D.W."/>
            <person name="Rinke C."/>
            <person name="Skarshewski A."/>
            <person name="Chaumeil P.A."/>
            <person name="Hugenholtz P."/>
        </authorList>
    </citation>
    <scope>NUCLEOTIDE SEQUENCE [LARGE SCALE GENOMIC DNA]</scope>
    <source>
        <strain evidence="1">UBA12529</strain>
    </source>
</reference>
<feature type="non-terminal residue" evidence="1">
    <location>
        <position position="1"/>
    </location>
</feature>
<dbReference type="InterPro" id="IPR036393">
    <property type="entry name" value="AceGlu_kinase-like_sf"/>
</dbReference>
<dbReference type="AlphaFoldDB" id="A0A3B8N789"/>
<dbReference type="SUPFAM" id="SSF53633">
    <property type="entry name" value="Carbamate kinase-like"/>
    <property type="match status" value="1"/>
</dbReference>
<name>A0A3B8N789_9BACT</name>
<sequence length="45" mass="4960">LKVMDATAFSLARDYKLPILVFNLLNYGNIKKAVLGESVGTYIKA</sequence>
<evidence type="ECO:0000313" key="1">
    <source>
        <dbReference type="EMBL" id="HAA84118.1"/>
    </source>
</evidence>
<dbReference type="GO" id="GO:0016301">
    <property type="term" value="F:kinase activity"/>
    <property type="evidence" value="ECO:0007669"/>
    <property type="project" value="UniProtKB-KW"/>
</dbReference>